<organism evidence="1 2">
    <name type="scientific">Araneus ventricosus</name>
    <name type="common">Orbweaver spider</name>
    <name type="synonym">Epeira ventricosa</name>
    <dbReference type="NCBI Taxonomy" id="182803"/>
    <lineage>
        <taxon>Eukaryota</taxon>
        <taxon>Metazoa</taxon>
        <taxon>Ecdysozoa</taxon>
        <taxon>Arthropoda</taxon>
        <taxon>Chelicerata</taxon>
        <taxon>Arachnida</taxon>
        <taxon>Araneae</taxon>
        <taxon>Araneomorphae</taxon>
        <taxon>Entelegynae</taxon>
        <taxon>Araneoidea</taxon>
        <taxon>Araneidae</taxon>
        <taxon>Araneus</taxon>
    </lineage>
</organism>
<reference evidence="1 2" key="1">
    <citation type="journal article" date="2019" name="Sci. Rep.">
        <title>Orb-weaving spider Araneus ventricosus genome elucidates the spidroin gene catalogue.</title>
        <authorList>
            <person name="Kono N."/>
            <person name="Nakamura H."/>
            <person name="Ohtoshi R."/>
            <person name="Moran D.A.P."/>
            <person name="Shinohara A."/>
            <person name="Yoshida Y."/>
            <person name="Fujiwara M."/>
            <person name="Mori M."/>
            <person name="Tomita M."/>
            <person name="Arakawa K."/>
        </authorList>
    </citation>
    <scope>NUCLEOTIDE SEQUENCE [LARGE SCALE GENOMIC DNA]</scope>
</reference>
<dbReference type="Proteomes" id="UP000499080">
    <property type="component" value="Unassembled WGS sequence"/>
</dbReference>
<dbReference type="EMBL" id="BGPR01072868">
    <property type="protein sequence ID" value="GBO45677.1"/>
    <property type="molecule type" value="Genomic_DNA"/>
</dbReference>
<evidence type="ECO:0000313" key="1">
    <source>
        <dbReference type="EMBL" id="GBO45677.1"/>
    </source>
</evidence>
<dbReference type="AlphaFoldDB" id="A0A4Y2XBY2"/>
<keyword evidence="2" id="KW-1185">Reference proteome</keyword>
<comment type="caution">
    <text evidence="1">The sequence shown here is derived from an EMBL/GenBank/DDBJ whole genome shotgun (WGS) entry which is preliminary data.</text>
</comment>
<protein>
    <submittedName>
        <fullName evidence="1">Uncharacterized protein</fullName>
    </submittedName>
</protein>
<proteinExistence type="predicted"/>
<name>A0A4Y2XBY2_ARAVE</name>
<accession>A0A4Y2XBY2</accession>
<sequence>MVGAPHWNRRQGVLSWLCSYSVFGNELPVMQAGGKLWLQSLPAMVNLSYKNWLQACFTLAHFTDKFCRKLADLQQVCCKFAAKPKLLSGNSFII</sequence>
<evidence type="ECO:0000313" key="2">
    <source>
        <dbReference type="Proteomes" id="UP000499080"/>
    </source>
</evidence>
<gene>
    <name evidence="1" type="ORF">AVEN_130192_1</name>
</gene>